<keyword evidence="8" id="KW-0378">Hydrolase</keyword>
<comment type="caution">
    <text evidence="8">The sequence shown here is derived from an EMBL/GenBank/DDBJ whole genome shotgun (WGS) entry which is preliminary data.</text>
</comment>
<name>A0A9D1PYN4_9FIRM</name>
<protein>
    <submittedName>
        <fullName evidence="8">ATP-dependent Clp protease ATP-binding subunit</fullName>
    </submittedName>
</protein>
<dbReference type="Proteomes" id="UP000823990">
    <property type="component" value="Unassembled WGS sequence"/>
</dbReference>
<dbReference type="SMART" id="SM01086">
    <property type="entry name" value="ClpB_D2-small"/>
    <property type="match status" value="1"/>
</dbReference>
<dbReference type="GO" id="GO:0016887">
    <property type="term" value="F:ATP hydrolysis activity"/>
    <property type="evidence" value="ECO:0007669"/>
    <property type="project" value="InterPro"/>
</dbReference>
<accession>A0A9D1PYN4</accession>
<keyword evidence="3 8" id="KW-0067">ATP-binding</keyword>
<evidence type="ECO:0000259" key="6">
    <source>
        <dbReference type="SMART" id="SM00382"/>
    </source>
</evidence>
<dbReference type="EMBL" id="DXHS01000029">
    <property type="protein sequence ID" value="HIW02035.1"/>
    <property type="molecule type" value="Genomic_DNA"/>
</dbReference>
<dbReference type="Gene3D" id="1.10.1780.10">
    <property type="entry name" value="Clp, N-terminal domain"/>
    <property type="match status" value="1"/>
</dbReference>
<keyword evidence="1" id="KW-0677">Repeat</keyword>
<reference evidence="8" key="1">
    <citation type="journal article" date="2021" name="PeerJ">
        <title>Extensive microbial diversity within the chicken gut microbiome revealed by metagenomics and culture.</title>
        <authorList>
            <person name="Gilroy R."/>
            <person name="Ravi A."/>
            <person name="Getino M."/>
            <person name="Pursley I."/>
            <person name="Horton D.L."/>
            <person name="Alikhan N.F."/>
            <person name="Baker D."/>
            <person name="Gharbi K."/>
            <person name="Hall N."/>
            <person name="Watson M."/>
            <person name="Adriaenssens E.M."/>
            <person name="Foster-Nyarko E."/>
            <person name="Jarju S."/>
            <person name="Secka A."/>
            <person name="Antonio M."/>
            <person name="Oren A."/>
            <person name="Chaudhuri R.R."/>
            <person name="La Ragione R."/>
            <person name="Hildebrand F."/>
            <person name="Pallen M.J."/>
        </authorList>
    </citation>
    <scope>NUCLEOTIDE SEQUENCE</scope>
    <source>
        <strain evidence="8">12435</strain>
    </source>
</reference>
<dbReference type="FunFam" id="3.40.50.300:FF:000025">
    <property type="entry name" value="ATP-dependent Clp protease subunit"/>
    <property type="match status" value="1"/>
</dbReference>
<keyword evidence="4" id="KW-0143">Chaperone</keyword>
<proteinExistence type="predicted"/>
<organism evidence="8 9">
    <name type="scientific">Candidatus Protoclostridium stercorigallinarum</name>
    <dbReference type="NCBI Taxonomy" id="2838741"/>
    <lineage>
        <taxon>Bacteria</taxon>
        <taxon>Bacillati</taxon>
        <taxon>Bacillota</taxon>
        <taxon>Clostridia</taxon>
        <taxon>Candidatus Protoclostridium</taxon>
    </lineage>
</organism>
<dbReference type="GO" id="GO:0006508">
    <property type="term" value="P:proteolysis"/>
    <property type="evidence" value="ECO:0007669"/>
    <property type="project" value="UniProtKB-KW"/>
</dbReference>
<dbReference type="InterPro" id="IPR003959">
    <property type="entry name" value="ATPase_AAA_core"/>
</dbReference>
<feature type="coiled-coil region" evidence="5">
    <location>
        <begin position="416"/>
        <end position="463"/>
    </location>
</feature>
<evidence type="ECO:0000259" key="7">
    <source>
        <dbReference type="SMART" id="SM01086"/>
    </source>
</evidence>
<dbReference type="SUPFAM" id="SSF52540">
    <property type="entry name" value="P-loop containing nucleoside triphosphate hydrolases"/>
    <property type="match status" value="2"/>
</dbReference>
<evidence type="ECO:0000313" key="9">
    <source>
        <dbReference type="Proteomes" id="UP000823990"/>
    </source>
</evidence>
<dbReference type="InterPro" id="IPR036628">
    <property type="entry name" value="Clp_N_dom_sf"/>
</dbReference>
<dbReference type="AlphaFoldDB" id="A0A9D1PYN4"/>
<dbReference type="InterPro" id="IPR019489">
    <property type="entry name" value="Clp_ATPase_C"/>
</dbReference>
<feature type="domain" description="AAA+ ATPase" evidence="6">
    <location>
        <begin position="203"/>
        <end position="346"/>
    </location>
</feature>
<dbReference type="InterPro" id="IPR041546">
    <property type="entry name" value="ClpA/ClpB_AAA_lid"/>
</dbReference>
<dbReference type="Gene3D" id="4.10.860.10">
    <property type="entry name" value="UVR domain"/>
    <property type="match status" value="1"/>
</dbReference>
<dbReference type="SMART" id="SM00382">
    <property type="entry name" value="AAA"/>
    <property type="match status" value="2"/>
</dbReference>
<evidence type="ECO:0000256" key="1">
    <source>
        <dbReference type="ARBA" id="ARBA00022737"/>
    </source>
</evidence>
<keyword evidence="8" id="KW-0645">Protease</keyword>
<keyword evidence="2" id="KW-0547">Nucleotide-binding</keyword>
<dbReference type="GO" id="GO:0005737">
    <property type="term" value="C:cytoplasm"/>
    <property type="evidence" value="ECO:0007669"/>
    <property type="project" value="TreeGrafter"/>
</dbReference>
<dbReference type="PRINTS" id="PR00300">
    <property type="entry name" value="CLPPROTEASEA"/>
</dbReference>
<dbReference type="InterPro" id="IPR004176">
    <property type="entry name" value="Clp_R_N"/>
</dbReference>
<dbReference type="InterPro" id="IPR001270">
    <property type="entry name" value="ClpA/B"/>
</dbReference>
<dbReference type="CDD" id="cd19499">
    <property type="entry name" value="RecA-like_ClpB_Hsp104-like"/>
    <property type="match status" value="1"/>
</dbReference>
<dbReference type="Pfam" id="PF17871">
    <property type="entry name" value="AAA_lid_9"/>
    <property type="match status" value="1"/>
</dbReference>
<dbReference type="Pfam" id="PF00004">
    <property type="entry name" value="AAA"/>
    <property type="match status" value="1"/>
</dbReference>
<keyword evidence="5" id="KW-0175">Coiled coil</keyword>
<evidence type="ECO:0000256" key="2">
    <source>
        <dbReference type="ARBA" id="ARBA00022741"/>
    </source>
</evidence>
<dbReference type="Pfam" id="PF02861">
    <property type="entry name" value="Clp_N"/>
    <property type="match status" value="1"/>
</dbReference>
<dbReference type="InterPro" id="IPR028299">
    <property type="entry name" value="ClpA/B_CS2"/>
</dbReference>
<reference evidence="8" key="2">
    <citation type="submission" date="2021-04" db="EMBL/GenBank/DDBJ databases">
        <authorList>
            <person name="Gilroy R."/>
        </authorList>
    </citation>
    <scope>NUCLEOTIDE SEQUENCE</scope>
    <source>
        <strain evidence="8">12435</strain>
    </source>
</reference>
<evidence type="ECO:0000256" key="5">
    <source>
        <dbReference type="SAM" id="Coils"/>
    </source>
</evidence>
<dbReference type="InterPro" id="IPR050130">
    <property type="entry name" value="ClpA_ClpB"/>
</dbReference>
<evidence type="ECO:0000313" key="8">
    <source>
        <dbReference type="EMBL" id="HIW02035.1"/>
    </source>
</evidence>
<dbReference type="Pfam" id="PF10431">
    <property type="entry name" value="ClpB_D2-small"/>
    <property type="match status" value="1"/>
</dbReference>
<dbReference type="CDD" id="cd00009">
    <property type="entry name" value="AAA"/>
    <property type="match status" value="1"/>
</dbReference>
<feature type="domain" description="Clp ATPase C-terminal" evidence="7">
    <location>
        <begin position="715"/>
        <end position="804"/>
    </location>
</feature>
<dbReference type="GO" id="GO:0008233">
    <property type="term" value="F:peptidase activity"/>
    <property type="evidence" value="ECO:0007669"/>
    <property type="project" value="UniProtKB-KW"/>
</dbReference>
<dbReference type="FunFam" id="1.10.8.60:FF:000017">
    <property type="entry name" value="ATP-dependent chaperone ClpB"/>
    <property type="match status" value="1"/>
</dbReference>
<dbReference type="InterPro" id="IPR003593">
    <property type="entry name" value="AAA+_ATPase"/>
</dbReference>
<dbReference type="Gene3D" id="3.40.50.300">
    <property type="entry name" value="P-loop containing nucleotide triphosphate hydrolases"/>
    <property type="match status" value="2"/>
</dbReference>
<sequence>MSDNVKKCRAFAHQIAVQNRNKYVEPIHLLYAMYNTECVSAEILRREGLSPVSIVAEIGKLEKTDSLEEPEESEELKVLFDDARKIAIISKQDCIYTEHLLLASVFYEDSPLNTFLSRNIDVARMLRRLEPNMNISNIMENLNNMPSQSYGGAKQNGSGSSLPKEISDLGVDFTQRAKEGKIDPVIGRKNEIERIIEILCRKTKNNPVLIGEPGVGKSAVVEGLALEIAGGNVPELLKNKIIFSLDIGSLMAGTKYRGELEQRLKTAIDAIIKRGDIIVFIDELHTLAQAGGKEGEVTPADMLKPYLARGELQTIGATTTDEYRKFIETDKALERRFQPIMVDPPTVEQTIEILKGIRPNYEAFHKVKITDEAITAAAQLSDRYISDRFLPDKAIDLIDEAASRAKVNGNKLPPEIKDMEEKLDDYQKQIDDLVHGKEDYINADKVKKLRDNLAEDIKKKKAEWQAHGGGTVGAEEIAEVVAKWTKIPVTRLNETETERLNNLEKILHERVIGQDQAVVSVAKAIRRARAGLKDPKRPIGSFLFLGPTGVGKTELTKALAAAMFDDENNIIRIDMSEYMEAHSVSKLIGSPPGYVGFDEGGQLTEQVRRKPYSVVLFDEIEKAHPDVYNILLQVLDEGRLTDSQGRTVDFKNTIIIMTSNVGVSELKTRRAIGFNDDKEAAEQQDEERILSEALKRHFRPEFLNRIDVICYFKHLTEENIKAIADLMMKKVTKKLDDRNIKLKYTSAIVGYVIKNGYDPEYGARPLRRIIEQTIEDSIADALLSGKIKDNSTAIIDYVDGKVVVKPSAGNA</sequence>
<dbReference type="SUPFAM" id="SSF81923">
    <property type="entry name" value="Double Clp-N motif"/>
    <property type="match status" value="1"/>
</dbReference>
<dbReference type="PROSITE" id="PS00871">
    <property type="entry name" value="CLPAB_2"/>
    <property type="match status" value="1"/>
</dbReference>
<dbReference type="GO" id="GO:0005524">
    <property type="term" value="F:ATP binding"/>
    <property type="evidence" value="ECO:0007669"/>
    <property type="project" value="UniProtKB-KW"/>
</dbReference>
<gene>
    <name evidence="8" type="ORF">H9892_01700</name>
</gene>
<evidence type="ECO:0000256" key="3">
    <source>
        <dbReference type="ARBA" id="ARBA00022840"/>
    </source>
</evidence>
<dbReference type="GO" id="GO:0034605">
    <property type="term" value="P:cellular response to heat"/>
    <property type="evidence" value="ECO:0007669"/>
    <property type="project" value="TreeGrafter"/>
</dbReference>
<dbReference type="PANTHER" id="PTHR11638">
    <property type="entry name" value="ATP-DEPENDENT CLP PROTEASE"/>
    <property type="match status" value="1"/>
</dbReference>
<dbReference type="Gene3D" id="1.10.8.60">
    <property type="match status" value="2"/>
</dbReference>
<dbReference type="PANTHER" id="PTHR11638:SF18">
    <property type="entry name" value="HEAT SHOCK PROTEIN 104"/>
    <property type="match status" value="1"/>
</dbReference>
<feature type="domain" description="AAA+ ATPase" evidence="6">
    <location>
        <begin position="538"/>
        <end position="707"/>
    </location>
</feature>
<dbReference type="InterPro" id="IPR027417">
    <property type="entry name" value="P-loop_NTPase"/>
</dbReference>
<dbReference type="Pfam" id="PF07724">
    <property type="entry name" value="AAA_2"/>
    <property type="match status" value="1"/>
</dbReference>
<evidence type="ECO:0000256" key="4">
    <source>
        <dbReference type="ARBA" id="ARBA00023186"/>
    </source>
</evidence>